<evidence type="ECO:0000259" key="2">
    <source>
        <dbReference type="Pfam" id="PF00768"/>
    </source>
</evidence>
<dbReference type="GO" id="GO:0009002">
    <property type="term" value="F:serine-type D-Ala-D-Ala carboxypeptidase activity"/>
    <property type="evidence" value="ECO:0007669"/>
    <property type="project" value="InterPro"/>
</dbReference>
<keyword evidence="1" id="KW-0472">Membrane</keyword>
<dbReference type="EMBL" id="CAFBQF010000029">
    <property type="protein sequence ID" value="CAB5048709.1"/>
    <property type="molecule type" value="Genomic_DNA"/>
</dbReference>
<sequence>MVICGKSTLTGLALTVLVGSLLTTPALPAHAADVIGGSALGTGIIVNSVPGIGALPATEADSYLIADLDTGEILAAKNPHKKLPPASTLKTLTALALLPRLDKSAKYIGQLSDTQVDGTKAGIYPGRPYSIDSLWHALFLLSANDSGMALAHSAGGLTKTLAYMQSEANRIQAFDTVPRSPHGLDRPGQVSSAYDLALISREALKREDFRRYAATTKYNFLGSGKGNKPLPIYNQNKLLTTYSGTIGVKTGYTTQGKNTYVGAATRNGHTIIITMMHLPYGRDSLAVKLLNWGFKARGKVTPIGVLVEPLEAAANLAPKAPANAKLAKAEKVVTQSSGISPSGLPIKLILIPILLVVLLRLRVRIKMWKRARYRRMKPTAS</sequence>
<name>A0A6J7FCA4_9ZZZZ</name>
<accession>A0A6J7FCA4</accession>
<reference evidence="6" key="1">
    <citation type="submission" date="2020-05" db="EMBL/GenBank/DDBJ databases">
        <authorList>
            <person name="Chiriac C."/>
            <person name="Salcher M."/>
            <person name="Ghai R."/>
            <person name="Kavagutti S V."/>
        </authorList>
    </citation>
    <scope>NUCLEOTIDE SEQUENCE</scope>
</reference>
<evidence type="ECO:0000313" key="5">
    <source>
        <dbReference type="EMBL" id="CAB4844909.1"/>
    </source>
</evidence>
<gene>
    <name evidence="3" type="ORF">UFOPK2593_01377</name>
    <name evidence="4" type="ORF">UFOPK2894_00193</name>
    <name evidence="5" type="ORF">UFOPK3266_01277</name>
    <name evidence="6" type="ORF">UFOPK3492_00315</name>
    <name evidence="7" type="ORF">UFOPK4234_00536</name>
    <name evidence="8" type="ORF">UFOPK4295_00704</name>
</gene>
<protein>
    <submittedName>
        <fullName evidence="6">Unannotated protein</fullName>
    </submittedName>
</protein>
<evidence type="ECO:0000313" key="3">
    <source>
        <dbReference type="EMBL" id="CAB4715319.1"/>
    </source>
</evidence>
<dbReference type="GO" id="GO:0006508">
    <property type="term" value="P:proteolysis"/>
    <property type="evidence" value="ECO:0007669"/>
    <property type="project" value="InterPro"/>
</dbReference>
<dbReference type="EMBL" id="CAEZXW010000126">
    <property type="protein sequence ID" value="CAB4715319.1"/>
    <property type="molecule type" value="Genomic_DNA"/>
</dbReference>
<dbReference type="InterPro" id="IPR012338">
    <property type="entry name" value="Beta-lactam/transpept-like"/>
</dbReference>
<keyword evidence="1" id="KW-0812">Transmembrane</keyword>
<dbReference type="EMBL" id="CAFBMD010000012">
    <property type="protein sequence ID" value="CAB4890600.1"/>
    <property type="molecule type" value="Genomic_DNA"/>
</dbReference>
<dbReference type="AlphaFoldDB" id="A0A6J7FCA4"/>
<evidence type="ECO:0000313" key="7">
    <source>
        <dbReference type="EMBL" id="CAB5037035.1"/>
    </source>
</evidence>
<evidence type="ECO:0000313" key="4">
    <source>
        <dbReference type="EMBL" id="CAB4765305.1"/>
    </source>
</evidence>
<keyword evidence="1" id="KW-1133">Transmembrane helix</keyword>
<feature type="domain" description="Peptidase S11 D-alanyl-D-alanine carboxypeptidase A N-terminal" evidence="2">
    <location>
        <begin position="56"/>
        <end position="276"/>
    </location>
</feature>
<organism evidence="6">
    <name type="scientific">freshwater metagenome</name>
    <dbReference type="NCBI Taxonomy" id="449393"/>
    <lineage>
        <taxon>unclassified sequences</taxon>
        <taxon>metagenomes</taxon>
        <taxon>ecological metagenomes</taxon>
    </lineage>
</organism>
<feature type="transmembrane region" description="Helical" evidence="1">
    <location>
        <begin position="344"/>
        <end position="363"/>
    </location>
</feature>
<dbReference type="EMBL" id="CAFBAA010000038">
    <property type="protein sequence ID" value="CAB4844909.1"/>
    <property type="molecule type" value="Genomic_DNA"/>
</dbReference>
<dbReference type="PANTHER" id="PTHR21581:SF33">
    <property type="entry name" value="D-ALANYL-D-ALANINE CARBOXYPEPTIDASE DACB"/>
    <property type="match status" value="1"/>
</dbReference>
<evidence type="ECO:0000256" key="1">
    <source>
        <dbReference type="SAM" id="Phobius"/>
    </source>
</evidence>
<dbReference type="Pfam" id="PF00768">
    <property type="entry name" value="Peptidase_S11"/>
    <property type="match status" value="1"/>
</dbReference>
<dbReference type="SUPFAM" id="SSF56601">
    <property type="entry name" value="beta-lactamase/transpeptidase-like"/>
    <property type="match status" value="1"/>
</dbReference>
<proteinExistence type="predicted"/>
<dbReference type="EMBL" id="CAFBQA010000020">
    <property type="protein sequence ID" value="CAB5037035.1"/>
    <property type="molecule type" value="Genomic_DNA"/>
</dbReference>
<dbReference type="Gene3D" id="3.40.710.10">
    <property type="entry name" value="DD-peptidase/beta-lactamase superfamily"/>
    <property type="match status" value="1"/>
</dbReference>
<evidence type="ECO:0000313" key="6">
    <source>
        <dbReference type="EMBL" id="CAB4890600.1"/>
    </source>
</evidence>
<dbReference type="PANTHER" id="PTHR21581">
    <property type="entry name" value="D-ALANYL-D-ALANINE CARBOXYPEPTIDASE"/>
    <property type="match status" value="1"/>
</dbReference>
<dbReference type="InterPro" id="IPR001967">
    <property type="entry name" value="Peptidase_S11_N"/>
</dbReference>
<dbReference type="EMBL" id="CAEZZQ010000007">
    <property type="protein sequence ID" value="CAB4765305.1"/>
    <property type="molecule type" value="Genomic_DNA"/>
</dbReference>
<evidence type="ECO:0000313" key="8">
    <source>
        <dbReference type="EMBL" id="CAB5048709.1"/>
    </source>
</evidence>